<dbReference type="Proteomes" id="UP001159427">
    <property type="component" value="Unassembled WGS sequence"/>
</dbReference>
<dbReference type="PANTHER" id="PTHR24042">
    <property type="entry name" value="NEL HOMOLOG"/>
    <property type="match status" value="1"/>
</dbReference>
<keyword evidence="1 6" id="KW-0245">EGF-like domain</keyword>
<keyword evidence="3" id="KW-0677">Repeat</keyword>
<dbReference type="InterPro" id="IPR001881">
    <property type="entry name" value="EGF-like_Ca-bd_dom"/>
</dbReference>
<dbReference type="Pfam" id="PF23283">
    <property type="entry name" value="D8C_UMOD"/>
    <property type="match status" value="1"/>
</dbReference>
<dbReference type="InterPro" id="IPR049883">
    <property type="entry name" value="NOTCH1_EGF-like"/>
</dbReference>
<dbReference type="InterPro" id="IPR001304">
    <property type="entry name" value="C-type_lectin-like"/>
</dbReference>
<feature type="domain" description="EGF-like" evidence="7">
    <location>
        <begin position="377"/>
        <end position="418"/>
    </location>
</feature>
<dbReference type="PROSITE" id="PS01186">
    <property type="entry name" value="EGF_2"/>
    <property type="match status" value="3"/>
</dbReference>
<dbReference type="SUPFAM" id="SSF56436">
    <property type="entry name" value="C-type lectin-like"/>
    <property type="match status" value="1"/>
</dbReference>
<dbReference type="PROSITE" id="PS50041">
    <property type="entry name" value="C_TYPE_LECTIN_2"/>
    <property type="match status" value="1"/>
</dbReference>
<evidence type="ECO:0000256" key="6">
    <source>
        <dbReference type="PROSITE-ProRule" id="PRU00076"/>
    </source>
</evidence>
<dbReference type="Gene3D" id="2.60.40.2080">
    <property type="match status" value="1"/>
</dbReference>
<comment type="caution">
    <text evidence="6">Lacks conserved residue(s) required for the propagation of feature annotation.</text>
</comment>
<dbReference type="PROSITE" id="PS00615">
    <property type="entry name" value="C_TYPE_LECTIN_1"/>
    <property type="match status" value="1"/>
</dbReference>
<dbReference type="Pfam" id="PF00059">
    <property type="entry name" value="Lectin_C"/>
    <property type="match status" value="1"/>
</dbReference>
<evidence type="ECO:0000313" key="10">
    <source>
        <dbReference type="Proteomes" id="UP001159427"/>
    </source>
</evidence>
<evidence type="ECO:0000259" key="8">
    <source>
        <dbReference type="PROSITE" id="PS50041"/>
    </source>
</evidence>
<dbReference type="InterPro" id="IPR000742">
    <property type="entry name" value="EGF"/>
</dbReference>
<evidence type="ECO:0000259" key="7">
    <source>
        <dbReference type="PROSITE" id="PS50026"/>
    </source>
</evidence>
<dbReference type="InterPro" id="IPR016186">
    <property type="entry name" value="C-type_lectin-like/link_sf"/>
</dbReference>
<dbReference type="InterPro" id="IPR016187">
    <property type="entry name" value="CTDL_fold"/>
</dbReference>
<keyword evidence="2" id="KW-0732">Signal</keyword>
<dbReference type="CDD" id="cd00054">
    <property type="entry name" value="EGF_CA"/>
    <property type="match status" value="3"/>
</dbReference>
<dbReference type="InterPro" id="IPR024731">
    <property type="entry name" value="NELL2-like_EGF"/>
</dbReference>
<accession>A0ABN8RP22</accession>
<evidence type="ECO:0000256" key="2">
    <source>
        <dbReference type="ARBA" id="ARBA00022729"/>
    </source>
</evidence>
<dbReference type="InterPro" id="IPR000152">
    <property type="entry name" value="EGF-type_Asp/Asn_hydroxyl_site"/>
</dbReference>
<feature type="domain" description="EGF-like" evidence="7">
    <location>
        <begin position="336"/>
        <end position="376"/>
    </location>
</feature>
<feature type="non-terminal residue" evidence="9">
    <location>
        <position position="1"/>
    </location>
</feature>
<gene>
    <name evidence="9" type="ORF">PEVE_00012110</name>
</gene>
<sequence>VSIDWIAYQEAPVGGVTGEVRMSQWWTGTTCKTVNFPSEPSVFVTAAHHHAGLKRDATSIWLEDISLSSFKLCLRELQNYAGSHEDIYSPGAWSNNAFCRDISFTKVYKKAPSVFVSANHTSSGGGLDPMHNSITAWVEYISTTGARVCLKELYKSKYDPLSVSYTVFSDICQPRWSYFGGYCYFTSRACASWLTAESNCSTMSSNLVTVHNQEENVYIQHRHNGERSWIGLNDRSVKGSFVWTNKEISSFRFWAPQRPNDWKNEDCVHTLGAKHGYAWNNVPCHNCYNYTCFKDLDECTTGSHSCDINSVCQNTVGSYKCSCNAGYTGDGKPCNDIDECSANSYSCDVNAVCSNNVGSYACACKAGFTGDGYTCTDIDECASGTHNCHSSLASCTNTAGSFSCICNGPYVGDGRSCYIPSECQNYQTLTDADRKTSYRTVSSPIHDVIGPGWFPFQGAAGIRMATSCPPLYRCNTNAPGWLNGGHPSVADGQVTRQVCFNWDGRCCHGTVNVQVRNCGSYYVYYLREYGGVTRYCGSD</sequence>
<dbReference type="SMART" id="SM00179">
    <property type="entry name" value="EGF_CA"/>
    <property type="match status" value="3"/>
</dbReference>
<dbReference type="InterPro" id="IPR018097">
    <property type="entry name" value="EGF_Ca-bd_CS"/>
</dbReference>
<evidence type="ECO:0000313" key="9">
    <source>
        <dbReference type="EMBL" id="CAH3179092.1"/>
    </source>
</evidence>
<keyword evidence="5" id="KW-0325">Glycoprotein</keyword>
<dbReference type="Gene3D" id="3.10.100.10">
    <property type="entry name" value="Mannose-Binding Protein A, subunit A"/>
    <property type="match status" value="1"/>
</dbReference>
<dbReference type="SMART" id="SM00034">
    <property type="entry name" value="CLECT"/>
    <property type="match status" value="1"/>
</dbReference>
<keyword evidence="4" id="KW-1015">Disulfide bond</keyword>
<dbReference type="InterPro" id="IPR018378">
    <property type="entry name" value="C-type_lectin_CS"/>
</dbReference>
<evidence type="ECO:0000256" key="4">
    <source>
        <dbReference type="ARBA" id="ARBA00023157"/>
    </source>
</evidence>
<dbReference type="InterPro" id="IPR057774">
    <property type="entry name" value="D8C_UMOD/GP2/OIT3-like"/>
</dbReference>
<dbReference type="Gene3D" id="2.10.25.10">
    <property type="entry name" value="Laminin"/>
    <property type="match status" value="3"/>
</dbReference>
<evidence type="ECO:0000256" key="5">
    <source>
        <dbReference type="ARBA" id="ARBA00023180"/>
    </source>
</evidence>
<name>A0ABN8RP22_9CNID</name>
<comment type="caution">
    <text evidence="9">The sequence shown here is derived from an EMBL/GenBank/DDBJ whole genome shotgun (WGS) entry which is preliminary data.</text>
</comment>
<dbReference type="PROSITE" id="PS01187">
    <property type="entry name" value="EGF_CA"/>
    <property type="match status" value="2"/>
</dbReference>
<feature type="domain" description="C-type lectin" evidence="8">
    <location>
        <begin position="179"/>
        <end position="293"/>
    </location>
</feature>
<reference evidence="9 10" key="1">
    <citation type="submission" date="2022-05" db="EMBL/GenBank/DDBJ databases">
        <authorList>
            <consortium name="Genoscope - CEA"/>
            <person name="William W."/>
        </authorList>
    </citation>
    <scope>NUCLEOTIDE SEQUENCE [LARGE SCALE GENOMIC DNA]</scope>
</reference>
<dbReference type="InterPro" id="IPR051586">
    <property type="entry name" value="PKC-binding_NELL"/>
</dbReference>
<dbReference type="Pfam" id="PF12947">
    <property type="entry name" value="EGF_3"/>
    <property type="match status" value="1"/>
</dbReference>
<organism evidence="9 10">
    <name type="scientific">Porites evermanni</name>
    <dbReference type="NCBI Taxonomy" id="104178"/>
    <lineage>
        <taxon>Eukaryota</taxon>
        <taxon>Metazoa</taxon>
        <taxon>Cnidaria</taxon>
        <taxon>Anthozoa</taxon>
        <taxon>Hexacorallia</taxon>
        <taxon>Scleractinia</taxon>
        <taxon>Fungiina</taxon>
        <taxon>Poritidae</taxon>
        <taxon>Porites</taxon>
    </lineage>
</organism>
<keyword evidence="10" id="KW-1185">Reference proteome</keyword>
<dbReference type="PANTHER" id="PTHR24042:SF5">
    <property type="entry name" value="EGF-LIKE CALCIUM-BINDING DOMAIN-CONTAINING PROTEIN"/>
    <property type="match status" value="1"/>
</dbReference>
<feature type="domain" description="EGF-like" evidence="7">
    <location>
        <begin position="295"/>
        <end position="335"/>
    </location>
</feature>
<proteinExistence type="predicted"/>
<evidence type="ECO:0000256" key="1">
    <source>
        <dbReference type="ARBA" id="ARBA00022536"/>
    </source>
</evidence>
<dbReference type="PROSITE" id="PS50026">
    <property type="entry name" value="EGF_3"/>
    <property type="match status" value="3"/>
</dbReference>
<dbReference type="Pfam" id="PF07645">
    <property type="entry name" value="EGF_CA"/>
    <property type="match status" value="2"/>
</dbReference>
<protein>
    <submittedName>
        <fullName evidence="9">Uncharacterized protein</fullName>
    </submittedName>
</protein>
<dbReference type="SUPFAM" id="SSF57196">
    <property type="entry name" value="EGF/Laminin"/>
    <property type="match status" value="3"/>
</dbReference>
<dbReference type="InterPro" id="IPR037221">
    <property type="entry name" value="H-type_lectin_dom_sf"/>
</dbReference>
<dbReference type="PROSITE" id="PS00010">
    <property type="entry name" value="ASX_HYDROXYL"/>
    <property type="match status" value="3"/>
</dbReference>
<dbReference type="SMART" id="SM00181">
    <property type="entry name" value="EGF"/>
    <property type="match status" value="3"/>
</dbReference>
<evidence type="ECO:0000256" key="3">
    <source>
        <dbReference type="ARBA" id="ARBA00022737"/>
    </source>
</evidence>
<dbReference type="EMBL" id="CALNXI010001889">
    <property type="protein sequence ID" value="CAH3179092.1"/>
    <property type="molecule type" value="Genomic_DNA"/>
</dbReference>